<dbReference type="RefSeq" id="WP_077279242.1">
    <property type="nucleotide sequence ID" value="NZ_MVBK01000062.1"/>
</dbReference>
<organism evidence="12 13">
    <name type="scientific">Thioalkalivibrio denitrificans</name>
    <dbReference type="NCBI Taxonomy" id="108003"/>
    <lineage>
        <taxon>Bacteria</taxon>
        <taxon>Pseudomonadati</taxon>
        <taxon>Pseudomonadota</taxon>
        <taxon>Gammaproteobacteria</taxon>
        <taxon>Chromatiales</taxon>
        <taxon>Ectothiorhodospiraceae</taxon>
        <taxon>Thioalkalivibrio</taxon>
    </lineage>
</organism>
<evidence type="ECO:0000256" key="9">
    <source>
        <dbReference type="HAMAP-Rule" id="MF_00365"/>
    </source>
</evidence>
<evidence type="ECO:0000256" key="2">
    <source>
        <dbReference type="ARBA" id="ARBA00008016"/>
    </source>
</evidence>
<dbReference type="GO" id="GO:0003697">
    <property type="term" value="F:single-stranded DNA binding"/>
    <property type="evidence" value="ECO:0007669"/>
    <property type="project" value="UniProtKB-UniRule"/>
</dbReference>
<dbReference type="InterPro" id="IPR001238">
    <property type="entry name" value="DNA-binding_RecF"/>
</dbReference>
<evidence type="ECO:0000256" key="10">
    <source>
        <dbReference type="RuleBase" id="RU000578"/>
    </source>
</evidence>
<dbReference type="EMBL" id="MVBK01000062">
    <property type="protein sequence ID" value="OOG23489.1"/>
    <property type="molecule type" value="Genomic_DNA"/>
</dbReference>
<keyword evidence="6 9" id="KW-0547">Nucleotide-binding</keyword>
<dbReference type="InterPro" id="IPR042174">
    <property type="entry name" value="RecF_2"/>
</dbReference>
<evidence type="ECO:0000256" key="6">
    <source>
        <dbReference type="ARBA" id="ARBA00022741"/>
    </source>
</evidence>
<keyword evidence="7 9" id="KW-0067">ATP-binding</keyword>
<keyword evidence="5 9" id="KW-0235">DNA replication</keyword>
<dbReference type="GO" id="GO:0005524">
    <property type="term" value="F:ATP binding"/>
    <property type="evidence" value="ECO:0007669"/>
    <property type="project" value="UniProtKB-UniRule"/>
</dbReference>
<evidence type="ECO:0000256" key="3">
    <source>
        <dbReference type="ARBA" id="ARBA00020170"/>
    </source>
</evidence>
<feature type="binding site" evidence="9">
    <location>
        <begin position="30"/>
        <end position="37"/>
    </location>
    <ligand>
        <name>ATP</name>
        <dbReference type="ChEBI" id="CHEBI:30616"/>
    </ligand>
</feature>
<dbReference type="SMART" id="SM00382">
    <property type="entry name" value="AAA"/>
    <property type="match status" value="1"/>
</dbReference>
<sequence>MTLTRLQVDGVRILRDMRLDPVDGINVIAGLNGAGKTSLLEAIHLLATGHSFRTRQLDPVLSRGADALLVSGTVGEGGYPVGIRKSAGGTEVRIRGRRAAGMAELARELPVLAIHPESHVLVAGPPGQRRAFMDWGAFHREADFHGIWVRYRKLLQQRNAALRSGADPRLLRAWDDELASAGERLHERRAAYVAALDNALTSLLAGWPEMAALAWEYRRGWAQGTTLRETLERQMARDVAGGFTHAGPHRAELVWRLDGGPAAEVASRGQQKSLVILLKLAQARVLQLETGRAPIVLVDDLASELDAARRERVLQLLRELGAQVFVTVIDAGSLDVSGWAQARMFHVEHGQVRVVS</sequence>
<comment type="function">
    <text evidence="9 10">The RecF protein is involved in DNA metabolism; it is required for DNA replication and normal SOS inducibility. RecF binds preferentially to single-stranded, linear DNA. It also seems to bind ATP.</text>
</comment>
<feature type="domain" description="AAA+ ATPase" evidence="11">
    <location>
        <begin position="22"/>
        <end position="353"/>
    </location>
</feature>
<dbReference type="SUPFAM" id="SSF52540">
    <property type="entry name" value="P-loop containing nucleoside triphosphate hydrolases"/>
    <property type="match status" value="1"/>
</dbReference>
<evidence type="ECO:0000313" key="13">
    <source>
        <dbReference type="Proteomes" id="UP000189462"/>
    </source>
</evidence>
<dbReference type="NCBIfam" id="TIGR00611">
    <property type="entry name" value="recf"/>
    <property type="match status" value="1"/>
</dbReference>
<keyword evidence="9 10" id="KW-0234">DNA repair</keyword>
<keyword evidence="4 9" id="KW-0963">Cytoplasm</keyword>
<dbReference type="Gene3D" id="3.40.50.300">
    <property type="entry name" value="P-loop containing nucleotide triphosphate hydrolases"/>
    <property type="match status" value="1"/>
</dbReference>
<accession>A0A1V3NEF9</accession>
<evidence type="ECO:0000256" key="7">
    <source>
        <dbReference type="ARBA" id="ARBA00022840"/>
    </source>
</evidence>
<dbReference type="InterPro" id="IPR003395">
    <property type="entry name" value="RecF/RecN/SMC_N"/>
</dbReference>
<comment type="similarity">
    <text evidence="2 9 10">Belongs to the RecF family.</text>
</comment>
<evidence type="ECO:0000256" key="1">
    <source>
        <dbReference type="ARBA" id="ARBA00004496"/>
    </source>
</evidence>
<comment type="caution">
    <text evidence="12">The sequence shown here is derived from an EMBL/GenBank/DDBJ whole genome shotgun (WGS) entry which is preliminary data.</text>
</comment>
<dbReference type="AlphaFoldDB" id="A0A1V3NEF9"/>
<dbReference type="STRING" id="108003.B1C78_11185"/>
<evidence type="ECO:0000259" key="11">
    <source>
        <dbReference type="SMART" id="SM00382"/>
    </source>
</evidence>
<dbReference type="HAMAP" id="MF_00365">
    <property type="entry name" value="RecF"/>
    <property type="match status" value="1"/>
</dbReference>
<dbReference type="GO" id="GO:0006260">
    <property type="term" value="P:DNA replication"/>
    <property type="evidence" value="ECO:0007669"/>
    <property type="project" value="UniProtKB-UniRule"/>
</dbReference>
<dbReference type="PROSITE" id="PS00617">
    <property type="entry name" value="RECF_1"/>
    <property type="match status" value="1"/>
</dbReference>
<dbReference type="GO" id="GO:0009432">
    <property type="term" value="P:SOS response"/>
    <property type="evidence" value="ECO:0007669"/>
    <property type="project" value="UniProtKB-UniRule"/>
</dbReference>
<dbReference type="PANTHER" id="PTHR32182:SF0">
    <property type="entry name" value="DNA REPLICATION AND REPAIR PROTEIN RECF"/>
    <property type="match status" value="1"/>
</dbReference>
<dbReference type="GO" id="GO:0005737">
    <property type="term" value="C:cytoplasm"/>
    <property type="evidence" value="ECO:0007669"/>
    <property type="project" value="UniProtKB-SubCell"/>
</dbReference>
<keyword evidence="9 10" id="KW-0742">SOS response</keyword>
<keyword evidence="8 9" id="KW-0238">DNA-binding</keyword>
<comment type="subcellular location">
    <subcellularLocation>
        <location evidence="1 9 10">Cytoplasm</location>
    </subcellularLocation>
</comment>
<evidence type="ECO:0000313" key="12">
    <source>
        <dbReference type="EMBL" id="OOG23489.1"/>
    </source>
</evidence>
<dbReference type="OrthoDB" id="9803889at2"/>
<evidence type="ECO:0000256" key="5">
    <source>
        <dbReference type="ARBA" id="ARBA00022705"/>
    </source>
</evidence>
<reference evidence="12 13" key="1">
    <citation type="submission" date="2017-02" db="EMBL/GenBank/DDBJ databases">
        <title>Genomic diversity within the haloalkaliphilic genus Thioalkalivibrio.</title>
        <authorList>
            <person name="Ahn A.-C."/>
            <person name="Meier-Kolthoff J."/>
            <person name="Overmars L."/>
            <person name="Richter M."/>
            <person name="Woyke T."/>
            <person name="Sorokin D.Y."/>
            <person name="Muyzer G."/>
        </authorList>
    </citation>
    <scope>NUCLEOTIDE SEQUENCE [LARGE SCALE GENOMIC DNA]</scope>
    <source>
        <strain evidence="12 13">ALJD</strain>
    </source>
</reference>
<dbReference type="GO" id="GO:0000731">
    <property type="term" value="P:DNA synthesis involved in DNA repair"/>
    <property type="evidence" value="ECO:0007669"/>
    <property type="project" value="TreeGrafter"/>
</dbReference>
<evidence type="ECO:0000256" key="4">
    <source>
        <dbReference type="ARBA" id="ARBA00022490"/>
    </source>
</evidence>
<proteinExistence type="inferred from homology"/>
<keyword evidence="13" id="KW-1185">Reference proteome</keyword>
<dbReference type="Gene3D" id="1.20.1050.90">
    <property type="entry name" value="RecF/RecN/SMC, N-terminal domain"/>
    <property type="match status" value="1"/>
</dbReference>
<name>A0A1V3NEF9_9GAMM</name>
<dbReference type="InterPro" id="IPR018078">
    <property type="entry name" value="DNA-binding_RecF_CS"/>
</dbReference>
<dbReference type="Proteomes" id="UP000189462">
    <property type="component" value="Unassembled WGS sequence"/>
</dbReference>
<dbReference type="PROSITE" id="PS00618">
    <property type="entry name" value="RECF_2"/>
    <property type="match status" value="1"/>
</dbReference>
<dbReference type="InterPro" id="IPR003593">
    <property type="entry name" value="AAA+_ATPase"/>
</dbReference>
<dbReference type="Pfam" id="PF02463">
    <property type="entry name" value="SMC_N"/>
    <property type="match status" value="1"/>
</dbReference>
<evidence type="ECO:0000256" key="8">
    <source>
        <dbReference type="ARBA" id="ARBA00023125"/>
    </source>
</evidence>
<keyword evidence="9 10" id="KW-0227">DNA damage</keyword>
<dbReference type="PANTHER" id="PTHR32182">
    <property type="entry name" value="DNA REPLICATION AND REPAIR PROTEIN RECF"/>
    <property type="match status" value="1"/>
</dbReference>
<gene>
    <name evidence="9" type="primary">recF</name>
    <name evidence="12" type="ORF">B1C78_11185</name>
</gene>
<protein>
    <recommendedName>
        <fullName evidence="3 9">DNA replication and repair protein RecF</fullName>
    </recommendedName>
</protein>
<dbReference type="InterPro" id="IPR027417">
    <property type="entry name" value="P-loop_NTPase"/>
</dbReference>
<dbReference type="GO" id="GO:0006302">
    <property type="term" value="P:double-strand break repair"/>
    <property type="evidence" value="ECO:0007669"/>
    <property type="project" value="TreeGrafter"/>
</dbReference>